<organism evidence="7 8">
    <name type="scientific">Tegillarca granosa</name>
    <name type="common">Malaysian cockle</name>
    <name type="synonym">Anadara granosa</name>
    <dbReference type="NCBI Taxonomy" id="220873"/>
    <lineage>
        <taxon>Eukaryota</taxon>
        <taxon>Metazoa</taxon>
        <taxon>Spiralia</taxon>
        <taxon>Lophotrochozoa</taxon>
        <taxon>Mollusca</taxon>
        <taxon>Bivalvia</taxon>
        <taxon>Autobranchia</taxon>
        <taxon>Pteriomorphia</taxon>
        <taxon>Arcoida</taxon>
        <taxon>Arcoidea</taxon>
        <taxon>Arcidae</taxon>
        <taxon>Tegillarca</taxon>
    </lineage>
</organism>
<keyword evidence="3" id="KW-0479">Metal-binding</keyword>
<evidence type="ECO:0000259" key="6">
    <source>
        <dbReference type="SMART" id="SM01011"/>
    </source>
</evidence>
<protein>
    <recommendedName>
        <fullName evidence="6">Aminopeptidase P N-terminal domain-containing protein</fullName>
    </recommendedName>
</protein>
<dbReference type="InterPro" id="IPR007865">
    <property type="entry name" value="Aminopep_P_N"/>
</dbReference>
<gene>
    <name evidence="7" type="ORF">KUTeg_024447</name>
</gene>
<evidence type="ECO:0000256" key="3">
    <source>
        <dbReference type="ARBA" id="ARBA00022723"/>
    </source>
</evidence>
<sequence length="351" mass="40694">MFGPEKKSWTCISSVFKVFNRKFGQPAVQTHPHLLREGEVTPGISKEEYSNRRRTLLEKVSKKFTKQKNLNKHIMIFPSASKVYMTYGIPYPFRQNTEFLYLCGFQEPDSVLILESHSEGNKNVTQSSLFVPKKDPLRELWDGPRSGIDGTIHITGIDQAFNIDDLESYLYRYCQENSQFLLWYNHEKPVNQNLHSKILSEFTKQKQFKHLENTTQMVHEMRLIKSEAEIRLMEATCQIASEAFKDVMKFSHSNVNESHLYAKMDFECRIRDAEILAYPPVVAGGKRANIIHYVNNNQIIEEGELVLMDAGCEYHGYTSDITRTWPVSGKFSKAQRALYDAILRVELSYIL</sequence>
<dbReference type="InterPro" id="IPR000994">
    <property type="entry name" value="Pept_M24"/>
</dbReference>
<reference evidence="7 8" key="1">
    <citation type="submission" date="2022-12" db="EMBL/GenBank/DDBJ databases">
        <title>Chromosome-level genome of Tegillarca granosa.</title>
        <authorList>
            <person name="Kim J."/>
        </authorList>
    </citation>
    <scope>NUCLEOTIDE SEQUENCE [LARGE SCALE GENOMIC DNA]</scope>
    <source>
        <strain evidence="7">Teg-2019</strain>
        <tissue evidence="7">Adductor muscle</tissue>
    </source>
</reference>
<evidence type="ECO:0000256" key="2">
    <source>
        <dbReference type="ARBA" id="ARBA00008766"/>
    </source>
</evidence>
<name>A0ABQ9E0F3_TEGGR</name>
<dbReference type="SMART" id="SM01011">
    <property type="entry name" value="AMP_N"/>
    <property type="match status" value="1"/>
</dbReference>
<dbReference type="Pfam" id="PF05195">
    <property type="entry name" value="AMP_N"/>
    <property type="match status" value="1"/>
</dbReference>
<comment type="caution">
    <text evidence="7">The sequence shown here is derived from an EMBL/GenBank/DDBJ whole genome shotgun (WGS) entry which is preliminary data.</text>
</comment>
<dbReference type="Pfam" id="PF00557">
    <property type="entry name" value="Peptidase_M24"/>
    <property type="match status" value="1"/>
</dbReference>
<accession>A0ABQ9E0F3</accession>
<dbReference type="Gene3D" id="3.90.230.10">
    <property type="entry name" value="Creatinase/methionine aminopeptidase superfamily"/>
    <property type="match status" value="1"/>
</dbReference>
<dbReference type="EMBL" id="JARBDR010000923">
    <property type="protein sequence ID" value="KAJ8297916.1"/>
    <property type="molecule type" value="Genomic_DNA"/>
</dbReference>
<keyword evidence="5" id="KW-0464">Manganese</keyword>
<dbReference type="PANTHER" id="PTHR43226">
    <property type="entry name" value="XAA-PRO AMINOPEPTIDASE 3"/>
    <property type="match status" value="1"/>
</dbReference>
<evidence type="ECO:0000313" key="7">
    <source>
        <dbReference type="EMBL" id="KAJ8297916.1"/>
    </source>
</evidence>
<evidence type="ECO:0000313" key="8">
    <source>
        <dbReference type="Proteomes" id="UP001217089"/>
    </source>
</evidence>
<comment type="cofactor">
    <cofactor evidence="1">
        <name>Mn(2+)</name>
        <dbReference type="ChEBI" id="CHEBI:29035"/>
    </cofactor>
</comment>
<dbReference type="InterPro" id="IPR029149">
    <property type="entry name" value="Creatin/AminoP/Spt16_N"/>
</dbReference>
<dbReference type="InterPro" id="IPR052433">
    <property type="entry name" value="X-Pro_dipept-like"/>
</dbReference>
<dbReference type="SUPFAM" id="SSF53092">
    <property type="entry name" value="Creatinase/prolidase N-terminal domain"/>
    <property type="match status" value="1"/>
</dbReference>
<evidence type="ECO:0000256" key="4">
    <source>
        <dbReference type="ARBA" id="ARBA00022801"/>
    </source>
</evidence>
<keyword evidence="4" id="KW-0378">Hydrolase</keyword>
<dbReference type="Proteomes" id="UP001217089">
    <property type="component" value="Unassembled WGS sequence"/>
</dbReference>
<keyword evidence="8" id="KW-1185">Reference proteome</keyword>
<feature type="domain" description="Aminopeptidase P N-terminal" evidence="6">
    <location>
        <begin position="44"/>
        <end position="191"/>
    </location>
</feature>
<evidence type="ECO:0000256" key="1">
    <source>
        <dbReference type="ARBA" id="ARBA00001936"/>
    </source>
</evidence>
<dbReference type="InterPro" id="IPR036005">
    <property type="entry name" value="Creatinase/aminopeptidase-like"/>
</dbReference>
<dbReference type="PANTHER" id="PTHR43226:SF4">
    <property type="entry name" value="XAA-PRO AMINOPEPTIDASE 3"/>
    <property type="match status" value="1"/>
</dbReference>
<dbReference type="SUPFAM" id="SSF55920">
    <property type="entry name" value="Creatinase/aminopeptidase"/>
    <property type="match status" value="1"/>
</dbReference>
<evidence type="ECO:0000256" key="5">
    <source>
        <dbReference type="ARBA" id="ARBA00023211"/>
    </source>
</evidence>
<proteinExistence type="inferred from homology"/>
<comment type="similarity">
    <text evidence="2">Belongs to the peptidase M24B family.</text>
</comment>
<dbReference type="Gene3D" id="3.40.350.10">
    <property type="entry name" value="Creatinase/prolidase N-terminal domain"/>
    <property type="match status" value="1"/>
</dbReference>